<evidence type="ECO:0000259" key="4">
    <source>
        <dbReference type="Pfam" id="PF00171"/>
    </source>
</evidence>
<dbReference type="PANTHER" id="PTHR43570:SF16">
    <property type="entry name" value="ALDEHYDE DEHYDROGENASE TYPE III, ISOFORM Q"/>
    <property type="match status" value="1"/>
</dbReference>
<comment type="similarity">
    <text evidence="1 3">Belongs to the aldehyde dehydrogenase family.</text>
</comment>
<dbReference type="InterPro" id="IPR016163">
    <property type="entry name" value="Ald_DH_C"/>
</dbReference>
<dbReference type="InterPro" id="IPR012394">
    <property type="entry name" value="Aldehyde_DH_NAD(P)"/>
</dbReference>
<dbReference type="PANTHER" id="PTHR43570">
    <property type="entry name" value="ALDEHYDE DEHYDROGENASE"/>
    <property type="match status" value="1"/>
</dbReference>
<evidence type="ECO:0000313" key="6">
    <source>
        <dbReference type="Proteomes" id="UP000321570"/>
    </source>
</evidence>
<evidence type="ECO:0000256" key="1">
    <source>
        <dbReference type="ARBA" id="ARBA00009986"/>
    </source>
</evidence>
<dbReference type="Gene3D" id="3.40.309.10">
    <property type="entry name" value="Aldehyde Dehydrogenase, Chain A, domain 2"/>
    <property type="match status" value="1"/>
</dbReference>
<dbReference type="InterPro" id="IPR016161">
    <property type="entry name" value="Ald_DH/histidinol_DH"/>
</dbReference>
<gene>
    <name evidence="5" type="ORF">WMSIL1_LOCUS3141</name>
</gene>
<dbReference type="FunFam" id="3.40.309.10:FF:000003">
    <property type="entry name" value="Aldehyde dehydrogenase"/>
    <property type="match status" value="1"/>
</dbReference>
<dbReference type="GO" id="GO:0004029">
    <property type="term" value="F:aldehyde dehydrogenase (NAD+) activity"/>
    <property type="evidence" value="ECO:0007669"/>
    <property type="project" value="TreeGrafter"/>
</dbReference>
<proteinExistence type="inferred from homology"/>
<dbReference type="Proteomes" id="UP000321570">
    <property type="component" value="Unassembled WGS sequence"/>
</dbReference>
<organism evidence="5 6">
    <name type="scientific">Hymenolepis diminuta</name>
    <name type="common">Rat tapeworm</name>
    <dbReference type="NCBI Taxonomy" id="6216"/>
    <lineage>
        <taxon>Eukaryota</taxon>
        <taxon>Metazoa</taxon>
        <taxon>Spiralia</taxon>
        <taxon>Lophotrochozoa</taxon>
        <taxon>Platyhelminthes</taxon>
        <taxon>Cestoda</taxon>
        <taxon>Eucestoda</taxon>
        <taxon>Cyclophyllidea</taxon>
        <taxon>Hymenolepididae</taxon>
        <taxon>Hymenolepis</taxon>
    </lineage>
</organism>
<dbReference type="GO" id="GO:0006081">
    <property type="term" value="P:aldehyde metabolic process"/>
    <property type="evidence" value="ECO:0007669"/>
    <property type="project" value="InterPro"/>
</dbReference>
<keyword evidence="2 3" id="KW-0560">Oxidoreductase</keyword>
<dbReference type="SUPFAM" id="SSF53720">
    <property type="entry name" value="ALDH-like"/>
    <property type="match status" value="1"/>
</dbReference>
<dbReference type="EMBL" id="CABIJS010000089">
    <property type="protein sequence ID" value="VUZ42685.1"/>
    <property type="molecule type" value="Genomic_DNA"/>
</dbReference>
<evidence type="ECO:0000256" key="2">
    <source>
        <dbReference type="ARBA" id="ARBA00023002"/>
    </source>
</evidence>
<dbReference type="PIRSF" id="PIRSF036492">
    <property type="entry name" value="ALDH"/>
    <property type="match status" value="1"/>
</dbReference>
<dbReference type="Pfam" id="PF00171">
    <property type="entry name" value="Aldedh"/>
    <property type="match status" value="1"/>
</dbReference>
<dbReference type="AlphaFoldDB" id="A0A564Y5U5"/>
<dbReference type="Gene3D" id="3.40.605.10">
    <property type="entry name" value="Aldehyde Dehydrogenase, Chain A, domain 1"/>
    <property type="match status" value="1"/>
</dbReference>
<evidence type="ECO:0000313" key="5">
    <source>
        <dbReference type="EMBL" id="VUZ42685.1"/>
    </source>
</evidence>
<dbReference type="InterPro" id="IPR016162">
    <property type="entry name" value="Ald_DH_N"/>
</dbReference>
<accession>A0A564Y5U5</accession>
<dbReference type="GO" id="GO:0005737">
    <property type="term" value="C:cytoplasm"/>
    <property type="evidence" value="ECO:0007669"/>
    <property type="project" value="TreeGrafter"/>
</dbReference>
<reference evidence="5 6" key="1">
    <citation type="submission" date="2019-07" db="EMBL/GenBank/DDBJ databases">
        <authorList>
            <person name="Jastrzebski P J."/>
            <person name="Paukszto L."/>
            <person name="Jastrzebski P J."/>
        </authorList>
    </citation>
    <scope>NUCLEOTIDE SEQUENCE [LARGE SCALE GENOMIC DNA]</scope>
    <source>
        <strain evidence="5 6">WMS-il1</strain>
    </source>
</reference>
<sequence length="466" mass="52702">MQPIPTVDCEALCSCNRVKWPMDVPARMTHLKSLLSFMNEKEYKIIHAMADDLGRPKHEIVMSEISCVKYEIRDLLKRLKSWTKPLKIPKSHQFRRDKCRTEFQPLGTVLIIGSWNFPFQSIMIPLAGAIAAGNCVIIKPNELSVETRKLFAEQIPKYLDRSICQVLSCTLDEIKDFLYSNKMDFIFFSGVSSDGAFVMSEAGRTITPVCLDLSGKCPAYIDDSADVELAAKRIMWGKIYNCGQSSLAPDYALCHLDVQPHFIKACKDVLVSFYNDLPNIDTEDYGRIVSQEHAQRLKELMLETQGNCAFGGFTSVSHRFIQPTVITDVTESDVLMQHEIYGPILPVISVKSSDDALEYVNNLPKPQAVYIFAKEKVIFEFWKKNTLSGGIILNDVVMLKGPNGMNFGGVDSSGMGRYRGRASIELFSHQRGVIERSTKEKLDKIIRYPPYYENKTTALRKIFKDG</sequence>
<name>A0A564Y5U5_HYMDI</name>
<protein>
    <recommendedName>
        <fullName evidence="3">Aldehyde dehydrogenase</fullName>
    </recommendedName>
</protein>
<dbReference type="InterPro" id="IPR015590">
    <property type="entry name" value="Aldehyde_DH_dom"/>
</dbReference>
<feature type="domain" description="Aldehyde dehydrogenase" evidence="4">
    <location>
        <begin position="22"/>
        <end position="430"/>
    </location>
</feature>
<evidence type="ECO:0000256" key="3">
    <source>
        <dbReference type="PIRNR" id="PIRNR036492"/>
    </source>
</evidence>
<keyword evidence="6" id="KW-1185">Reference proteome</keyword>